<gene>
    <name evidence="2" type="ORF">RhiirA1_543851</name>
</gene>
<dbReference type="VEuPathDB" id="FungiDB:RhiirA1_543851"/>
<sequence>MFGDFYSGFSHYTSSFPEIYVFIFCFLFFLVTFFGVTLFSLGVGRYWKI</sequence>
<protein>
    <submittedName>
        <fullName evidence="2">Uncharacterized protein</fullName>
    </submittedName>
</protein>
<comment type="caution">
    <text evidence="2">The sequence shown here is derived from an EMBL/GenBank/DDBJ whole genome shotgun (WGS) entry which is preliminary data.</text>
</comment>
<keyword evidence="1" id="KW-1133">Transmembrane helix</keyword>
<proteinExistence type="predicted"/>
<reference evidence="2 3" key="1">
    <citation type="submission" date="2017-10" db="EMBL/GenBank/DDBJ databases">
        <title>Extensive intraspecific genome diversity in a model arbuscular mycorrhizal fungus.</title>
        <authorList>
            <person name="Chen E.C.H."/>
            <person name="Morin E."/>
            <person name="Baudet D."/>
            <person name="Noel J."/>
            <person name="Ndikumana S."/>
            <person name="Charron P."/>
            <person name="St-Onge C."/>
            <person name="Giorgi J."/>
            <person name="Grigoriev I.V."/>
            <person name="Roux C."/>
            <person name="Martin F.M."/>
            <person name="Corradi N."/>
        </authorList>
    </citation>
    <scope>NUCLEOTIDE SEQUENCE [LARGE SCALE GENOMIC DNA]</scope>
    <source>
        <strain evidence="2 3">A1</strain>
    </source>
</reference>
<organism evidence="2 3">
    <name type="scientific">Rhizophagus irregularis</name>
    <dbReference type="NCBI Taxonomy" id="588596"/>
    <lineage>
        <taxon>Eukaryota</taxon>
        <taxon>Fungi</taxon>
        <taxon>Fungi incertae sedis</taxon>
        <taxon>Mucoromycota</taxon>
        <taxon>Glomeromycotina</taxon>
        <taxon>Glomeromycetes</taxon>
        <taxon>Glomerales</taxon>
        <taxon>Glomeraceae</taxon>
        <taxon>Rhizophagus</taxon>
    </lineage>
</organism>
<reference evidence="2 3" key="2">
    <citation type="submission" date="2017-10" db="EMBL/GenBank/DDBJ databases">
        <title>Genome analyses suggest a sexual origin of heterokaryosis in a supposedly ancient asexual fungus.</title>
        <authorList>
            <person name="Corradi N."/>
            <person name="Sedzielewska K."/>
            <person name="Noel J."/>
            <person name="Charron P."/>
            <person name="Farinelli L."/>
            <person name="Marton T."/>
            <person name="Kruger M."/>
            <person name="Pelin A."/>
            <person name="Brachmann A."/>
            <person name="Corradi N."/>
        </authorList>
    </citation>
    <scope>NUCLEOTIDE SEQUENCE [LARGE SCALE GENOMIC DNA]</scope>
    <source>
        <strain evidence="2 3">A1</strain>
    </source>
</reference>
<evidence type="ECO:0000256" key="1">
    <source>
        <dbReference type="SAM" id="Phobius"/>
    </source>
</evidence>
<name>A0A2N0QHK6_9GLOM</name>
<keyword evidence="1" id="KW-0472">Membrane</keyword>
<evidence type="ECO:0000313" key="2">
    <source>
        <dbReference type="EMBL" id="PKC50534.1"/>
    </source>
</evidence>
<keyword evidence="1" id="KW-0812">Transmembrane</keyword>
<dbReference type="Proteomes" id="UP000232688">
    <property type="component" value="Unassembled WGS sequence"/>
</dbReference>
<dbReference type="EMBL" id="LLXH01009740">
    <property type="protein sequence ID" value="PKC50534.1"/>
    <property type="molecule type" value="Genomic_DNA"/>
</dbReference>
<accession>A0A2N0QHK6</accession>
<evidence type="ECO:0000313" key="3">
    <source>
        <dbReference type="Proteomes" id="UP000232688"/>
    </source>
</evidence>
<feature type="transmembrane region" description="Helical" evidence="1">
    <location>
        <begin position="20"/>
        <end position="43"/>
    </location>
</feature>
<dbReference type="AlphaFoldDB" id="A0A2N0QHK6"/>